<sequence length="88" mass="9105">MSFSFSFSGFGVKVGEVVGGLWIIVHIFFGKCVSKGGYVLGLRADYDGGGDSLCFVCKSGLKGLCTGIASVWSTAGVSHFISVVVSTI</sequence>
<organism evidence="1">
    <name type="scientific">Pomphorhynchus rocci</name>
    <dbReference type="NCBI Taxonomy" id="1183240"/>
    <lineage>
        <taxon>Eukaryota</taxon>
        <taxon>Metazoa</taxon>
        <taxon>Spiralia</taxon>
        <taxon>Lophotrochozoa</taxon>
        <taxon>Acanthocephala</taxon>
        <taxon>Palaeacanthocephala</taxon>
        <taxon>Echinorhynchida</taxon>
        <taxon>Pomphorhynchidae</taxon>
        <taxon>Pomphorhynchus</taxon>
    </lineage>
</organism>
<keyword evidence="1" id="KW-0496">Mitochondrion</keyword>
<name>A0A806GRN5_9BILA</name>
<dbReference type="AlphaFoldDB" id="A0A806GRN5"/>
<geneLocation type="mitochondrion" evidence="1"/>
<accession>A0A806GRN5</accession>
<dbReference type="RefSeq" id="YP_010258329.1">
    <property type="nucleotide sequence ID" value="NC_060484.1"/>
</dbReference>
<reference evidence="1" key="1">
    <citation type="submission" date="2012-03" db="EMBL/GenBank/DDBJ databases">
        <title>The complete mitochondrial genome sequence of Pomphorhynchus rocci (Acanthocephala: Palaeacanthocephala).</title>
        <authorList>
            <person name="Pan T."/>
            <person name="Nie P."/>
        </authorList>
    </citation>
    <scope>NUCLEOTIDE SEQUENCE</scope>
</reference>
<dbReference type="GeneID" id="70603633"/>
<protein>
    <submittedName>
        <fullName evidence="1">NADH dehydrogenase subunit 4L</fullName>
    </submittedName>
</protein>
<proteinExistence type="predicted"/>
<dbReference type="EMBL" id="JQ824373">
    <property type="protein sequence ID" value="AFJ54213.1"/>
    <property type="molecule type" value="Genomic_DNA"/>
</dbReference>
<evidence type="ECO:0000313" key="1">
    <source>
        <dbReference type="EMBL" id="AFJ54213.1"/>
    </source>
</evidence>
<dbReference type="CTD" id="4539"/>
<gene>
    <name evidence="1" type="primary">ND4L</name>
</gene>